<comment type="caution">
    <text evidence="2">The sequence shown here is derived from an EMBL/GenBank/DDBJ whole genome shotgun (WGS) entry which is preliminary data.</text>
</comment>
<evidence type="ECO:0000313" key="3">
    <source>
        <dbReference type="Proteomes" id="UP001596060"/>
    </source>
</evidence>
<dbReference type="EMBL" id="JBHSLU010000135">
    <property type="protein sequence ID" value="MFC5509042.1"/>
    <property type="molecule type" value="Genomic_DNA"/>
</dbReference>
<dbReference type="Proteomes" id="UP001596060">
    <property type="component" value="Unassembled WGS sequence"/>
</dbReference>
<keyword evidence="1" id="KW-0812">Transmembrane</keyword>
<evidence type="ECO:0000256" key="1">
    <source>
        <dbReference type="SAM" id="Phobius"/>
    </source>
</evidence>
<sequence>MRKLSLLYTVLITIAVVGGMTAVVALYRSGSASVPGWPTSFQPGPLSAKHAFLGDKCEACHTPTKGVEATACITCHSTAAADLGKQPTAFHANVQDCRGCHVEHDGAARPTKMDHAALLRIGSHLAVGASGHPGVSRQMIDDMAAFLGVPVSQSAEKNALNCASCHSNQDPHKQLFGRECATCHETGTWRIASFLHPSPTSKDCAQCHQAPPSHYMMHFEMVSKSIAGQEHANVSQCYLCHKTNSWNDIKGVGWYKHH</sequence>
<keyword evidence="1" id="KW-0472">Membrane</keyword>
<dbReference type="CDD" id="cd08168">
    <property type="entry name" value="Cytochrom_C3"/>
    <property type="match status" value="1"/>
</dbReference>
<evidence type="ECO:0000313" key="2">
    <source>
        <dbReference type="EMBL" id="MFC5509042.1"/>
    </source>
</evidence>
<dbReference type="SUPFAM" id="SSF48695">
    <property type="entry name" value="Multiheme cytochromes"/>
    <property type="match status" value="1"/>
</dbReference>
<accession>A0ABW0PB64</accession>
<dbReference type="Gene3D" id="3.90.10.10">
    <property type="entry name" value="Cytochrome C3"/>
    <property type="match status" value="2"/>
</dbReference>
<keyword evidence="3" id="KW-1185">Reference proteome</keyword>
<protein>
    <submittedName>
        <fullName evidence="2">Cytochrome c3 family protein</fullName>
    </submittedName>
</protein>
<feature type="transmembrane region" description="Helical" evidence="1">
    <location>
        <begin position="6"/>
        <end position="27"/>
    </location>
</feature>
<dbReference type="RefSeq" id="WP_066734003.1">
    <property type="nucleotide sequence ID" value="NZ_JBHSLU010000135.1"/>
</dbReference>
<proteinExistence type="predicted"/>
<name>A0ABW0PB64_9HYPH</name>
<keyword evidence="1" id="KW-1133">Transmembrane helix</keyword>
<reference evidence="3" key="1">
    <citation type="journal article" date="2019" name="Int. J. Syst. Evol. Microbiol.">
        <title>The Global Catalogue of Microorganisms (GCM) 10K type strain sequencing project: providing services to taxonomists for standard genome sequencing and annotation.</title>
        <authorList>
            <consortium name="The Broad Institute Genomics Platform"/>
            <consortium name="The Broad Institute Genome Sequencing Center for Infectious Disease"/>
            <person name="Wu L."/>
            <person name="Ma J."/>
        </authorList>
    </citation>
    <scope>NUCLEOTIDE SEQUENCE [LARGE SCALE GENOMIC DNA]</scope>
    <source>
        <strain evidence="3">CCUG 43117</strain>
    </source>
</reference>
<dbReference type="InterPro" id="IPR036280">
    <property type="entry name" value="Multihaem_cyt_sf"/>
</dbReference>
<gene>
    <name evidence="2" type="ORF">ACFPN9_27815</name>
</gene>
<organism evidence="2 3">
    <name type="scientific">Bosea massiliensis</name>
    <dbReference type="NCBI Taxonomy" id="151419"/>
    <lineage>
        <taxon>Bacteria</taxon>
        <taxon>Pseudomonadati</taxon>
        <taxon>Pseudomonadota</taxon>
        <taxon>Alphaproteobacteria</taxon>
        <taxon>Hyphomicrobiales</taxon>
        <taxon>Boseaceae</taxon>
        <taxon>Bosea</taxon>
    </lineage>
</organism>